<reference evidence="1 2" key="1">
    <citation type="submission" date="2018-02" db="EMBL/GenBank/DDBJ databases">
        <title>Draft genome of wild Prunus yedoensis var. nudiflora.</title>
        <authorList>
            <person name="Baek S."/>
            <person name="Kim J.-H."/>
            <person name="Choi K."/>
            <person name="Kim G.-B."/>
            <person name="Cho A."/>
            <person name="Jang H."/>
            <person name="Shin C.-H."/>
            <person name="Yu H.-J."/>
            <person name="Mun J.-H."/>
        </authorList>
    </citation>
    <scope>NUCLEOTIDE SEQUENCE [LARGE SCALE GENOMIC DNA]</scope>
    <source>
        <strain evidence="2">cv. Jeju island</strain>
        <tissue evidence="1">Leaf</tissue>
    </source>
</reference>
<proteinExistence type="predicted"/>
<gene>
    <name evidence="1" type="ORF">Pyn_23833</name>
</gene>
<protein>
    <submittedName>
        <fullName evidence="1">Uncharacterized protein</fullName>
    </submittedName>
</protein>
<dbReference type="AlphaFoldDB" id="A0A314YZ75"/>
<evidence type="ECO:0000313" key="1">
    <source>
        <dbReference type="EMBL" id="PQQ14172.1"/>
    </source>
</evidence>
<dbReference type="EMBL" id="PJQY01000270">
    <property type="protein sequence ID" value="PQQ14172.1"/>
    <property type="molecule type" value="Genomic_DNA"/>
</dbReference>
<comment type="caution">
    <text evidence="1">The sequence shown here is derived from an EMBL/GenBank/DDBJ whole genome shotgun (WGS) entry which is preliminary data.</text>
</comment>
<evidence type="ECO:0000313" key="2">
    <source>
        <dbReference type="Proteomes" id="UP000250321"/>
    </source>
</evidence>
<sequence>MELESEDNDKLLLVSQAAECCTPSSPEQVQATRAVLLFESLGRILFPQESDQSEEWERLRKEFLEPLNEYSRQRTQVYPIRVREPCVVKKYLEEVKAGGSIIKSDALLPNDIIRYVKEIRMLGKQLRFSGRQ</sequence>
<dbReference type="PANTHER" id="PTHR31373:SF17">
    <property type="entry name" value="OS06G0652100 PROTEIN"/>
    <property type="match status" value="1"/>
</dbReference>
<keyword evidence="2" id="KW-1185">Reference proteome</keyword>
<name>A0A314YZ75_PRUYE</name>
<accession>A0A314YZ75</accession>
<dbReference type="Proteomes" id="UP000250321">
    <property type="component" value="Unassembled WGS sequence"/>
</dbReference>
<dbReference type="PANTHER" id="PTHR31373">
    <property type="entry name" value="OS06G0652100 PROTEIN"/>
    <property type="match status" value="1"/>
</dbReference>
<dbReference type="InterPro" id="IPR011205">
    <property type="entry name" value="UCP015417_vWA"/>
</dbReference>
<organism evidence="1 2">
    <name type="scientific">Prunus yedoensis var. nudiflora</name>
    <dbReference type="NCBI Taxonomy" id="2094558"/>
    <lineage>
        <taxon>Eukaryota</taxon>
        <taxon>Viridiplantae</taxon>
        <taxon>Streptophyta</taxon>
        <taxon>Embryophyta</taxon>
        <taxon>Tracheophyta</taxon>
        <taxon>Spermatophyta</taxon>
        <taxon>Magnoliopsida</taxon>
        <taxon>eudicotyledons</taxon>
        <taxon>Gunneridae</taxon>
        <taxon>Pentapetalae</taxon>
        <taxon>rosids</taxon>
        <taxon>fabids</taxon>
        <taxon>Rosales</taxon>
        <taxon>Rosaceae</taxon>
        <taxon>Amygdaloideae</taxon>
        <taxon>Amygdaleae</taxon>
        <taxon>Prunus</taxon>
    </lineage>
</organism>